<name>A0A6C0ASY5_9ZZZZ</name>
<proteinExistence type="predicted"/>
<protein>
    <recommendedName>
        <fullName evidence="2">DNA methylase N-4/N-6 domain-containing protein</fullName>
    </recommendedName>
</protein>
<dbReference type="EMBL" id="MN740806">
    <property type="protein sequence ID" value="QHS82838.1"/>
    <property type="molecule type" value="Genomic_DNA"/>
</dbReference>
<dbReference type="SUPFAM" id="SSF53335">
    <property type="entry name" value="S-adenosyl-L-methionine-dependent methyltransferases"/>
    <property type="match status" value="1"/>
</dbReference>
<evidence type="ECO:0000313" key="1">
    <source>
        <dbReference type="EMBL" id="QHS82838.1"/>
    </source>
</evidence>
<organism evidence="1">
    <name type="scientific">viral metagenome</name>
    <dbReference type="NCBI Taxonomy" id="1070528"/>
    <lineage>
        <taxon>unclassified sequences</taxon>
        <taxon>metagenomes</taxon>
        <taxon>organismal metagenomes</taxon>
    </lineage>
</organism>
<accession>A0A6C0ASY5</accession>
<dbReference type="AlphaFoldDB" id="A0A6C0ASY5"/>
<sequence>MDILTLHEWLKHFHKKGEQSKTISQFIKRAKVRSANHDTPLQQYMVDKNIPKSDIELLFQNIQNRDEYLTRFFTMSLRIQSDKVHIQENPMTAKTMNNNEHPLYKNFIRNIHYEGILKDTKSGLESVPTYLDMLEDLYLRDIIDYKILTPSARFYMKEGRLGSVFSSFFFRASIMNPYLVYSLNKSVLKGTRIFTPTLGWSSYCYGFLECPEVKEYVGTDVIPDVCEKTQELASAMRKDVLSKIYCKPSEDLAKNKAFMTKYREHFDVVFFSPPYYKLEVYAGEEQSTSRYKTYEEWLNKYWHETIKLCWHVLQKGGRMCYILSGYGSENTKEEYDLLVDMNKIAKKYFSLRSKNLMHNKDVHVTKHKETAEQIMVFVK</sequence>
<dbReference type="Gene3D" id="3.40.50.150">
    <property type="entry name" value="Vaccinia Virus protein VP39"/>
    <property type="match status" value="1"/>
</dbReference>
<evidence type="ECO:0008006" key="2">
    <source>
        <dbReference type="Google" id="ProtNLM"/>
    </source>
</evidence>
<reference evidence="1" key="1">
    <citation type="journal article" date="2020" name="Nature">
        <title>Giant virus diversity and host interactions through global metagenomics.</title>
        <authorList>
            <person name="Schulz F."/>
            <person name="Roux S."/>
            <person name="Paez-Espino D."/>
            <person name="Jungbluth S."/>
            <person name="Walsh D.A."/>
            <person name="Denef V.J."/>
            <person name="McMahon K.D."/>
            <person name="Konstantinidis K.T."/>
            <person name="Eloe-Fadrosh E.A."/>
            <person name="Kyrpides N.C."/>
            <person name="Woyke T."/>
        </authorList>
    </citation>
    <scope>NUCLEOTIDE SEQUENCE</scope>
    <source>
        <strain evidence="1">GVMAG-S-1101171-111</strain>
    </source>
</reference>
<dbReference type="InterPro" id="IPR029063">
    <property type="entry name" value="SAM-dependent_MTases_sf"/>
</dbReference>